<dbReference type="Proteomes" id="UP000006898">
    <property type="component" value="Chromosome"/>
</dbReference>
<dbReference type="InterPro" id="IPR003018">
    <property type="entry name" value="GAF"/>
</dbReference>
<dbReference type="Gene3D" id="3.30.450.40">
    <property type="match status" value="1"/>
</dbReference>
<organism evidence="3 4">
    <name type="scientific">Methylomirabilis oxygeniifera</name>
    <dbReference type="NCBI Taxonomy" id="671143"/>
    <lineage>
        <taxon>Bacteria</taxon>
        <taxon>Candidatus Methylomirabilota</taxon>
        <taxon>Candidatus Methylomirabilia</taxon>
        <taxon>Candidatus Methylomirabilales</taxon>
        <taxon>Candidatus Methylomirabilaceae</taxon>
        <taxon>Candidatus Methylomirabilis</taxon>
    </lineage>
</organism>
<proteinExistence type="predicted"/>
<dbReference type="KEGG" id="mox:DAMO_1723"/>
<dbReference type="STRING" id="671143.DAMO_1723"/>
<gene>
    <name evidence="3" type="ORF">DAMO_1723</name>
</gene>
<evidence type="ECO:0000259" key="2">
    <source>
        <dbReference type="SMART" id="SM00065"/>
    </source>
</evidence>
<dbReference type="eggNOG" id="COG2203">
    <property type="taxonomic scope" value="Bacteria"/>
</dbReference>
<dbReference type="SMART" id="SM00065">
    <property type="entry name" value="GAF"/>
    <property type="match status" value="1"/>
</dbReference>
<evidence type="ECO:0000256" key="1">
    <source>
        <dbReference type="SAM" id="Coils"/>
    </source>
</evidence>
<name>D5MGA0_METO1</name>
<sequence length="248" mass="27424">MEEGATVKGTKLYADVETMVRQHLYHTRHLEALRIVGQIITGSLPIHQILERILDVTVTILEMEAGEICLLDRIRGEVCVERHYGLIEEAFLERTRFAVGEGIPGLVVETGEPVVITDLAEEPRFLRRSVVTAGFKTFVAVPLRAKGEVIGSLDIAACRARSFTEADLRLLITIGAAVGMVAADACLYEELRRSIEQLTAKIEQVQCTQNQLVATARLRATDEPETGIARDCHNALRALQMLSSYNVN</sequence>
<keyword evidence="1" id="KW-0175">Coiled coil</keyword>
<dbReference type="AlphaFoldDB" id="D5MGA0"/>
<evidence type="ECO:0000313" key="4">
    <source>
        <dbReference type="Proteomes" id="UP000006898"/>
    </source>
</evidence>
<dbReference type="InterPro" id="IPR029016">
    <property type="entry name" value="GAF-like_dom_sf"/>
</dbReference>
<evidence type="ECO:0000313" key="3">
    <source>
        <dbReference type="EMBL" id="CBE68781.1"/>
    </source>
</evidence>
<dbReference type="SUPFAM" id="SSF55781">
    <property type="entry name" value="GAF domain-like"/>
    <property type="match status" value="1"/>
</dbReference>
<reference evidence="3 4" key="1">
    <citation type="journal article" date="2010" name="Nature">
        <title>Nitrite-driven anaerobic methane oxidation by oxygenic bacteria.</title>
        <authorList>
            <person name="Ettwig K.F."/>
            <person name="Butler M.K."/>
            <person name="Le Paslier D."/>
            <person name="Pelletier E."/>
            <person name="Mangenot S."/>
            <person name="Kuypers M.M.M."/>
            <person name="Schreiber F."/>
            <person name="Dutilh B.E."/>
            <person name="Zedelius J."/>
            <person name="de Beer D."/>
            <person name="Gloerich J."/>
            <person name="Wessels H.J.C.T."/>
            <person name="van Allen T."/>
            <person name="Luesken F."/>
            <person name="Wu M."/>
            <person name="van de Pas-Schoonen K.T."/>
            <person name="Op den Camp H.J.M."/>
            <person name="Janssen-Megens E.M."/>
            <person name="Francoijs K-J."/>
            <person name="Stunnenberg H."/>
            <person name="Weissenbach J."/>
            <person name="Jetten M.S.M."/>
            <person name="Strous M."/>
        </authorList>
    </citation>
    <scope>NUCLEOTIDE SEQUENCE [LARGE SCALE GENOMIC DNA]</scope>
</reference>
<dbReference type="HOGENOM" id="CLU_1118566_0_0_0"/>
<dbReference type="EMBL" id="FP565575">
    <property type="protein sequence ID" value="CBE68781.1"/>
    <property type="molecule type" value="Genomic_DNA"/>
</dbReference>
<feature type="coiled-coil region" evidence="1">
    <location>
        <begin position="188"/>
        <end position="215"/>
    </location>
</feature>
<dbReference type="Pfam" id="PF13185">
    <property type="entry name" value="GAF_2"/>
    <property type="match status" value="1"/>
</dbReference>
<accession>D5MGA0</accession>
<feature type="domain" description="GAF" evidence="2">
    <location>
        <begin position="45"/>
        <end position="192"/>
    </location>
</feature>
<protein>
    <recommendedName>
        <fullName evidence="2">GAF domain-containing protein</fullName>
    </recommendedName>
</protein>